<organism evidence="2 3">
    <name type="scientific">Venturia inaequalis</name>
    <name type="common">Apple scab fungus</name>
    <dbReference type="NCBI Taxonomy" id="5025"/>
    <lineage>
        <taxon>Eukaryota</taxon>
        <taxon>Fungi</taxon>
        <taxon>Dikarya</taxon>
        <taxon>Ascomycota</taxon>
        <taxon>Pezizomycotina</taxon>
        <taxon>Dothideomycetes</taxon>
        <taxon>Pleosporomycetidae</taxon>
        <taxon>Venturiales</taxon>
        <taxon>Venturiaceae</taxon>
        <taxon>Venturia</taxon>
    </lineage>
</organism>
<dbReference type="InterPro" id="IPR002509">
    <property type="entry name" value="NODB_dom"/>
</dbReference>
<name>A0A8H3VJG3_VENIN</name>
<dbReference type="Pfam" id="PF01522">
    <property type="entry name" value="Polysacc_deac_1"/>
    <property type="match status" value="1"/>
</dbReference>
<dbReference type="SUPFAM" id="SSF88713">
    <property type="entry name" value="Glycoside hydrolase/deacetylase"/>
    <property type="match status" value="1"/>
</dbReference>
<dbReference type="Gene3D" id="3.20.20.370">
    <property type="entry name" value="Glycoside hydrolase/deacetylase"/>
    <property type="match status" value="1"/>
</dbReference>
<accession>A0A8H3VJG3</accession>
<dbReference type="PANTHER" id="PTHR43123">
    <property type="entry name" value="POLYSACCHARIDE DEACETYLASE-RELATED"/>
    <property type="match status" value="1"/>
</dbReference>
<dbReference type="InterPro" id="IPR011330">
    <property type="entry name" value="Glyco_hydro/deAcase_b/a-brl"/>
</dbReference>
<evidence type="ECO:0000313" key="3">
    <source>
        <dbReference type="Proteomes" id="UP000447873"/>
    </source>
</evidence>
<dbReference type="AlphaFoldDB" id="A0A8H3VJG3"/>
<dbReference type="PANTHER" id="PTHR43123:SF3">
    <property type="entry name" value="NODB HOMOLOGY DOMAIN-CONTAINING PROTEIN"/>
    <property type="match status" value="1"/>
</dbReference>
<evidence type="ECO:0000259" key="1">
    <source>
        <dbReference type="Pfam" id="PF01522"/>
    </source>
</evidence>
<gene>
    <name evidence="2" type="ORF">EG328_009700</name>
</gene>
<dbReference type="GO" id="GO:0016810">
    <property type="term" value="F:hydrolase activity, acting on carbon-nitrogen (but not peptide) bonds"/>
    <property type="evidence" value="ECO:0007669"/>
    <property type="project" value="InterPro"/>
</dbReference>
<dbReference type="EMBL" id="WNWS01000006">
    <property type="protein sequence ID" value="KAE9988567.1"/>
    <property type="molecule type" value="Genomic_DNA"/>
</dbReference>
<protein>
    <recommendedName>
        <fullName evidence="1">NodB homology domain-containing protein</fullName>
    </recommendedName>
</protein>
<dbReference type="GO" id="GO:0005975">
    <property type="term" value="P:carbohydrate metabolic process"/>
    <property type="evidence" value="ECO:0007669"/>
    <property type="project" value="InterPro"/>
</dbReference>
<evidence type="ECO:0000313" key="2">
    <source>
        <dbReference type="EMBL" id="KAE9988567.1"/>
    </source>
</evidence>
<reference evidence="2 3" key="1">
    <citation type="submission" date="2018-12" db="EMBL/GenBank/DDBJ databases">
        <title>Venturia inaequalis Genome Resource.</title>
        <authorList>
            <person name="Lichtner F.J."/>
        </authorList>
    </citation>
    <scope>NUCLEOTIDE SEQUENCE [LARGE SCALE GENOMIC DNA]</scope>
    <source>
        <strain evidence="2 3">120213</strain>
    </source>
</reference>
<sequence length="291" mass="33580">MVHVEESIQIARDFEGFGESSQDCKWPNNARIAVSFVLNYEEGGERSYQDGDGFRYADNDPTLGYKNSANNLIAMERNPKFAKACVREGHEIAAHGLRWLEFWNHSLEEDKKYIKDTFLDLEKTTGEMPVGFYFGRGTPNTHYLVPIVLKEMGLPLLYSSECYNDDVPYWVDLPWEKDLPIADREGMLMIPYNYDCNDGKHLMSQGFSSAAGQSYESYLKSTFDMLYREGGKMMNIPMHSRIVGKAGRAEALRNFMNYIAEKEGVWVTTRRDIAKHYRETFPYEPQDDKTV</sequence>
<proteinExistence type="predicted"/>
<feature type="domain" description="NodB homology" evidence="1">
    <location>
        <begin position="75"/>
        <end position="142"/>
    </location>
</feature>
<dbReference type="Proteomes" id="UP000447873">
    <property type="component" value="Unassembled WGS sequence"/>
</dbReference>
<comment type="caution">
    <text evidence="2">The sequence shown here is derived from an EMBL/GenBank/DDBJ whole genome shotgun (WGS) entry which is preliminary data.</text>
</comment>